<keyword evidence="2" id="KW-1185">Reference proteome</keyword>
<gene>
    <name evidence="1" type="ORF">DV520_06790</name>
</gene>
<dbReference type="AlphaFoldDB" id="A0A3E2B3F5"/>
<name>A0A3E2B3F5_9FIRM</name>
<evidence type="ECO:0000313" key="2">
    <source>
        <dbReference type="Proteomes" id="UP000260649"/>
    </source>
</evidence>
<dbReference type="EMBL" id="QQRQ01000009">
    <property type="protein sequence ID" value="RFT06496.1"/>
    <property type="molecule type" value="Genomic_DNA"/>
</dbReference>
<accession>A0A3E2B3F5</accession>
<protein>
    <submittedName>
        <fullName evidence="1">Uncharacterized protein</fullName>
    </submittedName>
</protein>
<dbReference type="Proteomes" id="UP000260649">
    <property type="component" value="Unassembled WGS sequence"/>
</dbReference>
<organism evidence="1 2">
    <name type="scientific">Evtepia gabavorous</name>
    <dbReference type="NCBI Taxonomy" id="2211183"/>
    <lineage>
        <taxon>Bacteria</taxon>
        <taxon>Bacillati</taxon>
        <taxon>Bacillota</taxon>
        <taxon>Clostridia</taxon>
        <taxon>Eubacteriales</taxon>
        <taxon>Evtepia</taxon>
    </lineage>
</organism>
<comment type="caution">
    <text evidence="1">The sequence shown here is derived from an EMBL/GenBank/DDBJ whole genome shotgun (WGS) entry which is preliminary data.</text>
</comment>
<reference evidence="1 2" key="1">
    <citation type="submission" date="2018-07" db="EMBL/GenBank/DDBJ databases">
        <title>GABA Modulating Bacteria of the Human Gut Microbiota.</title>
        <authorList>
            <person name="Strandwitz P."/>
            <person name="Kim K.H."/>
            <person name="Terekhova D."/>
            <person name="Liu J.K."/>
            <person name="Sharma A."/>
            <person name="Levering J."/>
            <person name="Mcdonald D."/>
            <person name="Dietrich D."/>
            <person name="Ramadhar T.R."/>
            <person name="Lekbua A."/>
            <person name="Mroue N."/>
            <person name="Liston C."/>
            <person name="Stewart E.J."/>
            <person name="Dubin M.J."/>
            <person name="Zengler K."/>
            <person name="Knight R."/>
            <person name="Gilbert J.A."/>
            <person name="Clardy J."/>
            <person name="Lewis K."/>
        </authorList>
    </citation>
    <scope>NUCLEOTIDE SEQUENCE [LARGE SCALE GENOMIC DNA]</scope>
    <source>
        <strain evidence="1 2">KLE1738</strain>
    </source>
</reference>
<proteinExistence type="predicted"/>
<evidence type="ECO:0000313" key="1">
    <source>
        <dbReference type="EMBL" id="RFT06496.1"/>
    </source>
</evidence>
<sequence length="88" mass="10263">MTGSTPLLSNAKVILITPVPRYEPGDGSTWMIARRPDARKRTGFLSLREKSWCIGVHFDGRYFFYRNIMFKWKIADALMIHEIGFRIL</sequence>